<gene>
    <name evidence="2" type="ORF">PHMEG_00022529</name>
</gene>
<feature type="compositionally biased region" description="Basic residues" evidence="1">
    <location>
        <begin position="309"/>
        <end position="319"/>
    </location>
</feature>
<dbReference type="OrthoDB" id="76598at2759"/>
<feature type="compositionally biased region" description="Low complexity" evidence="1">
    <location>
        <begin position="72"/>
        <end position="84"/>
    </location>
</feature>
<dbReference type="AlphaFoldDB" id="A0A225VKU0"/>
<feature type="compositionally biased region" description="Basic and acidic residues" evidence="1">
    <location>
        <begin position="46"/>
        <end position="56"/>
    </location>
</feature>
<feature type="compositionally biased region" description="Acidic residues" evidence="1">
    <location>
        <begin position="184"/>
        <end position="206"/>
    </location>
</feature>
<protein>
    <submittedName>
        <fullName evidence="2">Uncharacterized protein</fullName>
    </submittedName>
</protein>
<feature type="compositionally biased region" description="Basic and acidic residues" evidence="1">
    <location>
        <begin position="170"/>
        <end position="183"/>
    </location>
</feature>
<evidence type="ECO:0000313" key="3">
    <source>
        <dbReference type="Proteomes" id="UP000198211"/>
    </source>
</evidence>
<reference evidence="3" key="1">
    <citation type="submission" date="2017-03" db="EMBL/GenBank/DDBJ databases">
        <title>Phytopthora megakarya and P. palmivora, two closely related causual agents of cacao black pod achieved similar genome size and gene model numbers by different mechanisms.</title>
        <authorList>
            <person name="Ali S."/>
            <person name="Shao J."/>
            <person name="Larry D.J."/>
            <person name="Kronmiller B."/>
            <person name="Shen D."/>
            <person name="Strem M.D."/>
            <person name="Melnick R.L."/>
            <person name="Guiltinan M.J."/>
            <person name="Tyler B.M."/>
            <person name="Meinhardt L.W."/>
            <person name="Bailey B.A."/>
        </authorList>
    </citation>
    <scope>NUCLEOTIDE SEQUENCE [LARGE SCALE GENOMIC DNA]</scope>
    <source>
        <strain evidence="3">zdho120</strain>
    </source>
</reference>
<dbReference type="Proteomes" id="UP000198211">
    <property type="component" value="Unassembled WGS sequence"/>
</dbReference>
<feature type="compositionally biased region" description="Acidic residues" evidence="1">
    <location>
        <begin position="57"/>
        <end position="66"/>
    </location>
</feature>
<dbReference type="EMBL" id="NBNE01004455">
    <property type="protein sequence ID" value="OWZ05387.1"/>
    <property type="molecule type" value="Genomic_DNA"/>
</dbReference>
<sequence>MLQCARTVVASLTLPIGVAYMKTSVVAMRRGPFKIKATLPEDTDSERESQEVKDEGSSDSDAEEKSEEMKRPSYSSSDSSASDSSESEEKPKKNTKKNVVKKDSKKKKSNATRLKRLKRMNSNSGDDDSEAENIQQKMKVENDDTEDEMNMKDEASGSDTDSEHNWQGGKTEKVVSWRKKRDEIVEDSDEEWREEDEEQTEDEDDGQIGNADVAQAKFVMRNITSHVPLVEETAIRRGVQLSGPPLEFATTHLDEYARFCQDPSEILEDYEVLTDIRQPEPHSSEQRVSEESALAQVPRPMVAMAAKALRHSSRKRKRMENREEPSEHALSAAGLLNIARIGEQFGDHFVESLLSANGKALQGILDVDVAYDKRCWSALPTKKKPIANWRFVLEHVRRTKGKPEAGDAVYPPMKQETLDRITKRLQKLYGHTTQHEEYDVFATTNATEDYLEDEADDESE</sequence>
<evidence type="ECO:0000313" key="2">
    <source>
        <dbReference type="EMBL" id="OWZ05387.1"/>
    </source>
</evidence>
<feature type="compositionally biased region" description="Basic residues" evidence="1">
    <location>
        <begin position="93"/>
        <end position="119"/>
    </location>
</feature>
<evidence type="ECO:0000256" key="1">
    <source>
        <dbReference type="SAM" id="MobiDB-lite"/>
    </source>
</evidence>
<feature type="region of interest" description="Disordered" evidence="1">
    <location>
        <begin position="309"/>
        <end position="328"/>
    </location>
</feature>
<keyword evidence="3" id="KW-1185">Reference proteome</keyword>
<comment type="caution">
    <text evidence="2">The sequence shown here is derived from an EMBL/GenBank/DDBJ whole genome shotgun (WGS) entry which is preliminary data.</text>
</comment>
<feature type="region of interest" description="Disordered" evidence="1">
    <location>
        <begin position="37"/>
        <end position="209"/>
    </location>
</feature>
<organism evidence="2 3">
    <name type="scientific">Phytophthora megakarya</name>
    <dbReference type="NCBI Taxonomy" id="4795"/>
    <lineage>
        <taxon>Eukaryota</taxon>
        <taxon>Sar</taxon>
        <taxon>Stramenopiles</taxon>
        <taxon>Oomycota</taxon>
        <taxon>Peronosporomycetes</taxon>
        <taxon>Peronosporales</taxon>
        <taxon>Peronosporaceae</taxon>
        <taxon>Phytophthora</taxon>
    </lineage>
</organism>
<name>A0A225VKU0_9STRA</name>
<proteinExistence type="predicted"/>
<accession>A0A225VKU0</accession>